<dbReference type="Proteomes" id="UP000550787">
    <property type="component" value="Unassembled WGS sequence"/>
</dbReference>
<evidence type="ECO:0000313" key="1">
    <source>
        <dbReference type="EMBL" id="MBB2157026.1"/>
    </source>
</evidence>
<sequence>MQHDVFSARMAPSGRALPPERIDWSAVKYLWVQDALDEINAPTIFFPCVVFMDDTWTYLALTTDITSARQCVARLGVAHDTPVKDWTRPAPETLAQESFLHSVRDLLPADHGREIPEQEPEWGSGWAQTDDLFRSGATDAEFVHELAEMERVARETFSEDGISQTDLDMAILAIREQAVHRWLMLHVANPRRRSDIGAAS</sequence>
<proteinExistence type="predicted"/>
<accession>A0A7W4I6B2</accession>
<comment type="caution">
    <text evidence="1">The sequence shown here is derived from an EMBL/GenBank/DDBJ whole genome shotgun (WGS) entry which is preliminary data.</text>
</comment>
<name>A0A7W4I6B2_GLUDI</name>
<evidence type="ECO:0000313" key="2">
    <source>
        <dbReference type="Proteomes" id="UP000550787"/>
    </source>
</evidence>
<reference evidence="1 2" key="1">
    <citation type="submission" date="2020-04" db="EMBL/GenBank/DDBJ databases">
        <title>Description of novel Gluconacetobacter.</title>
        <authorList>
            <person name="Sombolestani A."/>
        </authorList>
    </citation>
    <scope>NUCLEOTIDE SEQUENCE [LARGE SCALE GENOMIC DNA]</scope>
    <source>
        <strain evidence="1 2">LMG 7603</strain>
    </source>
</reference>
<dbReference type="EMBL" id="JABEQG010000022">
    <property type="protein sequence ID" value="MBB2157026.1"/>
    <property type="molecule type" value="Genomic_DNA"/>
</dbReference>
<protein>
    <submittedName>
        <fullName evidence="1">Uncharacterized protein</fullName>
    </submittedName>
</protein>
<dbReference type="AlphaFoldDB" id="A0A7W4I6B2"/>
<dbReference type="RefSeq" id="WP_183116003.1">
    <property type="nucleotide sequence ID" value="NZ_JABEQG010000022.1"/>
</dbReference>
<organism evidence="1 2">
    <name type="scientific">Gluconacetobacter diazotrophicus</name>
    <name type="common">Acetobacter diazotrophicus</name>
    <dbReference type="NCBI Taxonomy" id="33996"/>
    <lineage>
        <taxon>Bacteria</taxon>
        <taxon>Pseudomonadati</taxon>
        <taxon>Pseudomonadota</taxon>
        <taxon>Alphaproteobacteria</taxon>
        <taxon>Acetobacterales</taxon>
        <taxon>Acetobacteraceae</taxon>
        <taxon>Gluconacetobacter</taxon>
    </lineage>
</organism>
<gene>
    <name evidence="1" type="ORF">HLH33_12015</name>
</gene>